<evidence type="ECO:0000259" key="1">
    <source>
        <dbReference type="PROSITE" id="PS50883"/>
    </source>
</evidence>
<dbReference type="SMART" id="SM00052">
    <property type="entry name" value="EAL"/>
    <property type="match status" value="1"/>
</dbReference>
<dbReference type="InterPro" id="IPR043128">
    <property type="entry name" value="Rev_trsase/Diguanyl_cyclase"/>
</dbReference>
<dbReference type="Gene3D" id="3.30.70.270">
    <property type="match status" value="1"/>
</dbReference>
<name>A0A2G1UGH1_9GAMM</name>
<feature type="domain" description="GGDEF" evidence="2">
    <location>
        <begin position="222"/>
        <end position="356"/>
    </location>
</feature>
<dbReference type="Pfam" id="PF00990">
    <property type="entry name" value="GGDEF"/>
    <property type="match status" value="1"/>
</dbReference>
<organism evidence="3 4">
    <name type="scientific">Marinobacter profundi</name>
    <dbReference type="NCBI Taxonomy" id="2666256"/>
    <lineage>
        <taxon>Bacteria</taxon>
        <taxon>Pseudomonadati</taxon>
        <taxon>Pseudomonadota</taxon>
        <taxon>Gammaproteobacteria</taxon>
        <taxon>Pseudomonadales</taxon>
        <taxon>Marinobacteraceae</taxon>
        <taxon>Marinobacter</taxon>
    </lineage>
</organism>
<dbReference type="CDD" id="cd01948">
    <property type="entry name" value="EAL"/>
    <property type="match status" value="1"/>
</dbReference>
<dbReference type="InterPro" id="IPR001633">
    <property type="entry name" value="EAL_dom"/>
</dbReference>
<dbReference type="CDD" id="cd01949">
    <property type="entry name" value="GGDEF"/>
    <property type="match status" value="1"/>
</dbReference>
<dbReference type="SUPFAM" id="SSF55781">
    <property type="entry name" value="GAF domain-like"/>
    <property type="match status" value="1"/>
</dbReference>
<dbReference type="SMART" id="SM00065">
    <property type="entry name" value="GAF"/>
    <property type="match status" value="1"/>
</dbReference>
<dbReference type="PANTHER" id="PTHR44757">
    <property type="entry name" value="DIGUANYLATE CYCLASE DGCP"/>
    <property type="match status" value="1"/>
</dbReference>
<dbReference type="InterPro" id="IPR029787">
    <property type="entry name" value="Nucleotide_cyclase"/>
</dbReference>
<dbReference type="Proteomes" id="UP000231409">
    <property type="component" value="Unassembled WGS sequence"/>
</dbReference>
<evidence type="ECO:0000259" key="2">
    <source>
        <dbReference type="PROSITE" id="PS50887"/>
    </source>
</evidence>
<dbReference type="Gene3D" id="3.30.450.40">
    <property type="match status" value="1"/>
</dbReference>
<evidence type="ECO:0000313" key="3">
    <source>
        <dbReference type="EMBL" id="PHQ13601.1"/>
    </source>
</evidence>
<protein>
    <submittedName>
        <fullName evidence="3">Sensor domain-containing phosphodiesterase</fullName>
    </submittedName>
</protein>
<dbReference type="PROSITE" id="PS50887">
    <property type="entry name" value="GGDEF"/>
    <property type="match status" value="1"/>
</dbReference>
<comment type="caution">
    <text evidence="3">The sequence shown here is derived from an EMBL/GenBank/DDBJ whole genome shotgun (WGS) entry which is preliminary data.</text>
</comment>
<dbReference type="SUPFAM" id="SSF141868">
    <property type="entry name" value="EAL domain-like"/>
    <property type="match status" value="1"/>
</dbReference>
<sequence>MADVTGDNGTFTDFHAELMKLSHSTEFIGSSRDFKLAALTHLCATKLAVERASVWELSHGGDHLTCEWLSDRSETFATRGPIRTSLFRDDNPAYFSALSDGRILQADDARSDPRTRDFTDSYLAPLGIHSMLDAPVFNGARLSGVVCLESCQPRTWSLPELSFVVAIADTVSLVNTHEAWLHSKEKLDYLTRFDSLTGLPNLDSLRERMRYLISKTRRHRLSGFALLWIDLDRLKAINDGLGPTIGDEVISRIGQRLGNLPVEGKDKLARIGGDEYAMLIRNPGEERVLEYTITRILEEMTRPVNAGGHMLNISASIGISQFPGDGEDAETLLRSAEAAMYTAKDQGKGRACHFDTSIQTTARSRFELERELRSAIHNNELDVFYQPIFDKGGTAIIGAEALVRWNNAQRGWLSPFEFLDIARGAGLMVALGESVLRVVCRDIAKARTNGRLLPVVSVNLAAEQVLAADLPARVAAICREFGVPQSALHFEVTEDAIQGDSATLRQTLNQLVKAGSALAIDDFGTGFSSLSRLKSLPFTKLKIDRSFIHDIPDDEDDCAITLSILGLARGLDLSVVAEGVETLSHQRWLQRQGCDLLQGFLYSKPVPFHTLLDRLALLDGLTTHHPTPGH</sequence>
<dbReference type="InterPro" id="IPR035919">
    <property type="entry name" value="EAL_sf"/>
</dbReference>
<dbReference type="InterPro" id="IPR000160">
    <property type="entry name" value="GGDEF_dom"/>
</dbReference>
<accession>A0A2G1UGH1</accession>
<dbReference type="InterPro" id="IPR003018">
    <property type="entry name" value="GAF"/>
</dbReference>
<dbReference type="AlphaFoldDB" id="A0A2G1UGH1"/>
<proteinExistence type="predicted"/>
<dbReference type="SMART" id="SM00267">
    <property type="entry name" value="GGDEF"/>
    <property type="match status" value="1"/>
</dbReference>
<dbReference type="EMBL" id="NTFH01000019">
    <property type="protein sequence ID" value="PHQ13601.1"/>
    <property type="molecule type" value="Genomic_DNA"/>
</dbReference>
<evidence type="ECO:0000313" key="4">
    <source>
        <dbReference type="Proteomes" id="UP000231409"/>
    </source>
</evidence>
<dbReference type="Gene3D" id="3.20.20.450">
    <property type="entry name" value="EAL domain"/>
    <property type="match status" value="1"/>
</dbReference>
<feature type="domain" description="EAL" evidence="1">
    <location>
        <begin position="365"/>
        <end position="619"/>
    </location>
</feature>
<dbReference type="Pfam" id="PF00563">
    <property type="entry name" value="EAL"/>
    <property type="match status" value="1"/>
</dbReference>
<dbReference type="InterPro" id="IPR052155">
    <property type="entry name" value="Biofilm_reg_signaling"/>
</dbReference>
<keyword evidence="4" id="KW-1185">Reference proteome</keyword>
<dbReference type="PANTHER" id="PTHR44757:SF2">
    <property type="entry name" value="BIOFILM ARCHITECTURE MAINTENANCE PROTEIN MBAA"/>
    <property type="match status" value="1"/>
</dbReference>
<dbReference type="RefSeq" id="WP_099615995.1">
    <property type="nucleotide sequence ID" value="NZ_KZ319379.1"/>
</dbReference>
<gene>
    <name evidence="3" type="ORF">CLH61_17395</name>
</gene>
<dbReference type="SUPFAM" id="SSF55073">
    <property type="entry name" value="Nucleotide cyclase"/>
    <property type="match status" value="1"/>
</dbReference>
<reference evidence="3 4" key="1">
    <citation type="submission" date="2017-09" db="EMBL/GenBank/DDBJ databases">
        <title>The draft genome sequences of Marinobacter sp. PWS21.</title>
        <authorList>
            <person name="Cao J."/>
        </authorList>
    </citation>
    <scope>NUCLEOTIDE SEQUENCE [LARGE SCALE GENOMIC DNA]</scope>
    <source>
        <strain evidence="3 4">PWS21</strain>
    </source>
</reference>
<dbReference type="Pfam" id="PF01590">
    <property type="entry name" value="GAF"/>
    <property type="match status" value="1"/>
</dbReference>
<dbReference type="PROSITE" id="PS50883">
    <property type="entry name" value="EAL"/>
    <property type="match status" value="1"/>
</dbReference>
<dbReference type="NCBIfam" id="TIGR00254">
    <property type="entry name" value="GGDEF"/>
    <property type="match status" value="1"/>
</dbReference>
<dbReference type="InterPro" id="IPR029016">
    <property type="entry name" value="GAF-like_dom_sf"/>
</dbReference>